<feature type="transmembrane region" description="Helical" evidence="8">
    <location>
        <begin position="254"/>
        <end position="276"/>
    </location>
</feature>
<dbReference type="SUPFAM" id="SSF103473">
    <property type="entry name" value="MFS general substrate transporter"/>
    <property type="match status" value="1"/>
</dbReference>
<feature type="transmembrane region" description="Helical" evidence="8">
    <location>
        <begin position="194"/>
        <end position="215"/>
    </location>
</feature>
<feature type="transmembrane region" description="Helical" evidence="8">
    <location>
        <begin position="135"/>
        <end position="157"/>
    </location>
</feature>
<feature type="region of interest" description="Disordered" evidence="7">
    <location>
        <begin position="695"/>
        <end position="714"/>
    </location>
</feature>
<evidence type="ECO:0000313" key="11">
    <source>
        <dbReference type="Proteomes" id="UP001276150"/>
    </source>
</evidence>
<feature type="transmembrane region" description="Helical" evidence="8">
    <location>
        <begin position="227"/>
        <end position="248"/>
    </location>
</feature>
<evidence type="ECO:0000256" key="8">
    <source>
        <dbReference type="SAM" id="Phobius"/>
    </source>
</evidence>
<dbReference type="Pfam" id="PF07690">
    <property type="entry name" value="MFS_1"/>
    <property type="match status" value="1"/>
</dbReference>
<dbReference type="EMBL" id="JAPMIV010000002">
    <property type="protein sequence ID" value="MDV6373454.1"/>
    <property type="molecule type" value="Genomic_DNA"/>
</dbReference>
<evidence type="ECO:0000256" key="7">
    <source>
        <dbReference type="SAM" id="MobiDB-lite"/>
    </source>
</evidence>
<reference evidence="10 11" key="1">
    <citation type="submission" date="2022-11" db="EMBL/GenBank/DDBJ databases">
        <title>Deinococcus ZS9-10, Low Temperature and Draught-tolerating, UV-resistant Bacteria from Continental Antarctica.</title>
        <authorList>
            <person name="Cheng L."/>
        </authorList>
    </citation>
    <scope>NUCLEOTIDE SEQUENCE [LARGE SCALE GENOMIC DNA]</scope>
    <source>
        <strain evidence="10 11">ZS9-10</strain>
    </source>
</reference>
<keyword evidence="6 8" id="KW-0472">Membrane</keyword>
<dbReference type="InterPro" id="IPR004638">
    <property type="entry name" value="EmrB-like"/>
</dbReference>
<accession>A0ABU4DMX4</accession>
<dbReference type="RefSeq" id="WP_317638756.1">
    <property type="nucleotide sequence ID" value="NZ_JAPMIV010000002.1"/>
</dbReference>
<dbReference type="Proteomes" id="UP001276150">
    <property type="component" value="Unassembled WGS sequence"/>
</dbReference>
<feature type="transmembrane region" description="Helical" evidence="8">
    <location>
        <begin position="164"/>
        <end position="182"/>
    </location>
</feature>
<evidence type="ECO:0000256" key="5">
    <source>
        <dbReference type="ARBA" id="ARBA00022989"/>
    </source>
</evidence>
<keyword evidence="4 8" id="KW-0812">Transmembrane</keyword>
<feature type="transmembrane region" description="Helical" evidence="8">
    <location>
        <begin position="672"/>
        <end position="690"/>
    </location>
</feature>
<comment type="caution">
    <text evidence="10">The sequence shown here is derived from an EMBL/GenBank/DDBJ whole genome shotgun (WGS) entry which is preliminary data.</text>
</comment>
<dbReference type="CDD" id="cd17502">
    <property type="entry name" value="MFS_Azr1_MDR_like"/>
    <property type="match status" value="1"/>
</dbReference>
<feature type="transmembrane region" description="Helical" evidence="8">
    <location>
        <begin position="359"/>
        <end position="377"/>
    </location>
</feature>
<feature type="transmembrane region" description="Helical" evidence="8">
    <location>
        <begin position="326"/>
        <end position="347"/>
    </location>
</feature>
<feature type="transmembrane region" description="Helical" evidence="8">
    <location>
        <begin position="389"/>
        <end position="411"/>
    </location>
</feature>
<dbReference type="PANTHER" id="PTHR23501:SF197">
    <property type="entry name" value="COMD"/>
    <property type="match status" value="1"/>
</dbReference>
<evidence type="ECO:0000256" key="2">
    <source>
        <dbReference type="ARBA" id="ARBA00022448"/>
    </source>
</evidence>
<evidence type="ECO:0000259" key="9">
    <source>
        <dbReference type="PROSITE" id="PS50850"/>
    </source>
</evidence>
<comment type="subcellular location">
    <subcellularLocation>
        <location evidence="1">Cell membrane</location>
        <topology evidence="1">Multi-pass membrane protein</topology>
    </subcellularLocation>
</comment>
<name>A0ABU4DMX4_9DEIO</name>
<keyword evidence="3" id="KW-1003">Cell membrane</keyword>
<keyword evidence="11" id="KW-1185">Reference proteome</keyword>
<dbReference type="PROSITE" id="PS50850">
    <property type="entry name" value="MFS"/>
    <property type="match status" value="1"/>
</dbReference>
<evidence type="ECO:0000256" key="6">
    <source>
        <dbReference type="ARBA" id="ARBA00023136"/>
    </source>
</evidence>
<evidence type="ECO:0000256" key="3">
    <source>
        <dbReference type="ARBA" id="ARBA00022475"/>
    </source>
</evidence>
<evidence type="ECO:0000256" key="1">
    <source>
        <dbReference type="ARBA" id="ARBA00004651"/>
    </source>
</evidence>
<feature type="transmembrane region" description="Helical" evidence="8">
    <location>
        <begin position="65"/>
        <end position="84"/>
    </location>
</feature>
<gene>
    <name evidence="10" type="ORF">ORD21_02440</name>
</gene>
<proteinExistence type="predicted"/>
<feature type="transmembrane region" description="Helical" evidence="8">
    <location>
        <begin position="96"/>
        <end position="115"/>
    </location>
</feature>
<dbReference type="PANTHER" id="PTHR23501">
    <property type="entry name" value="MAJOR FACILITATOR SUPERFAMILY"/>
    <property type="match status" value="1"/>
</dbReference>
<evidence type="ECO:0000313" key="10">
    <source>
        <dbReference type="EMBL" id="MDV6373454.1"/>
    </source>
</evidence>
<evidence type="ECO:0000256" key="4">
    <source>
        <dbReference type="ARBA" id="ARBA00022692"/>
    </source>
</evidence>
<dbReference type="InterPro" id="IPR036259">
    <property type="entry name" value="MFS_trans_sf"/>
</dbReference>
<feature type="transmembrane region" description="Helical" evidence="8">
    <location>
        <begin position="297"/>
        <end position="320"/>
    </location>
</feature>
<keyword evidence="5 8" id="KW-1133">Transmembrane helix</keyword>
<feature type="transmembrane region" description="Helical" evidence="8">
    <location>
        <begin position="29"/>
        <end position="53"/>
    </location>
</feature>
<keyword evidence="2" id="KW-0813">Transport</keyword>
<dbReference type="Gene3D" id="1.20.1250.20">
    <property type="entry name" value="MFS general substrate transporter like domains"/>
    <property type="match status" value="2"/>
</dbReference>
<protein>
    <submittedName>
        <fullName evidence="10">MDR family MFS transporter</fullName>
    </submittedName>
</protein>
<organism evidence="10 11">
    <name type="scientific">Deinococcus arenicola</name>
    <dbReference type="NCBI Taxonomy" id="2994950"/>
    <lineage>
        <taxon>Bacteria</taxon>
        <taxon>Thermotogati</taxon>
        <taxon>Deinococcota</taxon>
        <taxon>Deinococci</taxon>
        <taxon>Deinococcales</taxon>
        <taxon>Deinococcaceae</taxon>
        <taxon>Deinococcus</taxon>
    </lineage>
</organism>
<dbReference type="InterPro" id="IPR011701">
    <property type="entry name" value="MFS"/>
</dbReference>
<dbReference type="InterPro" id="IPR020846">
    <property type="entry name" value="MFS_dom"/>
</dbReference>
<sequence>MTQASPPVGGPRPEDRINYAEVLPHQTKILILIGTLLGLFLAALDQTIVATSLPRIVEELNGLNLYSWVTTAYLLASTAMVPIYGKLSDIYGRKPILLFGIVVFLIGSALCGMAGEPWFGNFGGGGMMQLVIFRGLQGFGAAALTSVAFAIVADIFAPAERGKYQGLFGAVFGISSVIGPLLGGFLTDNVSWRWVFYVNLPIGLIAMAFIFTKMPRLASGLKPKIDYLGAILIVTFSVPLLLALTFGAEAQYGWTHPTVLALFAGAVASLIAFLFVESRHESPILPLSLFKNPTFAWGVLARFFIGAAFLGAILFLSLYLVNVQGVSATAAGTATIPLTMGLIFGAVMSGQLASRLGYYKPLIMIGLVFMMGGFFLLSTLNADTAYSTVIIYMVVLGLGIGPALPLFNLAIQNAVQRWEIGVATSAGQFFQQMGSTIGTAIFGAVLTSSLASQMTTNLAPIKADAPPAIRAQLDSMTNASSDGGRQNSFDAAVAKHEAALAIRRGFSHTRNLLTAAFVHNDPKALAELQASTSLPDTFRTQLAQGTPGQQVETAFGGIYQAIAGAVGSGSVTALQGVAADPKLPTPLREQLGAIPAQAIASAAGRTQVLSQIKTGLDAAQGDATAAANKQALAGIFKSLKTAEDQALSDTKSTLDKVGRAIKVSFATTISRIYLISIFIALLAFLAVLPMPNLKMPTRGEGGKKPEGGLASLEG</sequence>
<dbReference type="NCBIfam" id="TIGR00711">
    <property type="entry name" value="efflux_EmrB"/>
    <property type="match status" value="1"/>
</dbReference>
<feature type="domain" description="Major facilitator superfamily (MFS) profile" evidence="9">
    <location>
        <begin position="31"/>
        <end position="523"/>
    </location>
</feature>